<accession>A0ACB5T640</accession>
<organism evidence="1 2">
    <name type="scientific">Ambrosiozyma monospora</name>
    <name type="common">Yeast</name>
    <name type="synonym">Endomycopsis monosporus</name>
    <dbReference type="NCBI Taxonomy" id="43982"/>
    <lineage>
        <taxon>Eukaryota</taxon>
        <taxon>Fungi</taxon>
        <taxon>Dikarya</taxon>
        <taxon>Ascomycota</taxon>
        <taxon>Saccharomycotina</taxon>
        <taxon>Pichiomycetes</taxon>
        <taxon>Pichiales</taxon>
        <taxon>Pichiaceae</taxon>
        <taxon>Ambrosiozyma</taxon>
    </lineage>
</organism>
<comment type="caution">
    <text evidence="1">The sequence shown here is derived from an EMBL/GenBank/DDBJ whole genome shotgun (WGS) entry which is preliminary data.</text>
</comment>
<gene>
    <name evidence="1" type="ORF">Amon02_000521700</name>
</gene>
<keyword evidence="2" id="KW-1185">Reference proteome</keyword>
<name>A0ACB5T640_AMBMO</name>
<dbReference type="EMBL" id="BSXS01003796">
    <property type="protein sequence ID" value="GME81937.1"/>
    <property type="molecule type" value="Genomic_DNA"/>
</dbReference>
<dbReference type="Proteomes" id="UP001165064">
    <property type="component" value="Unassembled WGS sequence"/>
</dbReference>
<evidence type="ECO:0000313" key="2">
    <source>
        <dbReference type="Proteomes" id="UP001165064"/>
    </source>
</evidence>
<proteinExistence type="predicted"/>
<sequence length="71" mass="7693">MQFSATLLSLLAATAFAAPISLESHVGAVTDMVSFGNTDIDTPAVVKRDDEHDQAWRAILENISCWPNDNC</sequence>
<reference evidence="1" key="1">
    <citation type="submission" date="2023-04" db="EMBL/GenBank/DDBJ databases">
        <title>Ambrosiozyma monospora NBRC 10751.</title>
        <authorList>
            <person name="Ichikawa N."/>
            <person name="Sato H."/>
            <person name="Tonouchi N."/>
        </authorList>
    </citation>
    <scope>NUCLEOTIDE SEQUENCE</scope>
    <source>
        <strain evidence="1">NBRC 10751</strain>
    </source>
</reference>
<evidence type="ECO:0000313" key="1">
    <source>
        <dbReference type="EMBL" id="GME81937.1"/>
    </source>
</evidence>
<protein>
    <submittedName>
        <fullName evidence="1">Unnamed protein product</fullName>
    </submittedName>
</protein>